<dbReference type="EMBL" id="CP003098">
    <property type="protein sequence ID" value="AET34196.1"/>
    <property type="molecule type" value="Genomic_DNA"/>
</dbReference>
<protein>
    <submittedName>
        <fullName evidence="2">Uncharacterized protein</fullName>
    </submittedName>
</protein>
<dbReference type="AlphaFoldDB" id="G7VF31"/>
<keyword evidence="3" id="KW-1185">Reference proteome</keyword>
<keyword evidence="1" id="KW-0812">Transmembrane</keyword>
<keyword evidence="1" id="KW-1133">Transmembrane helix</keyword>
<organism evidence="2 3">
    <name type="scientific">Pyrobaculum ferrireducens</name>
    <dbReference type="NCBI Taxonomy" id="1104324"/>
    <lineage>
        <taxon>Archaea</taxon>
        <taxon>Thermoproteota</taxon>
        <taxon>Thermoprotei</taxon>
        <taxon>Thermoproteales</taxon>
        <taxon>Thermoproteaceae</taxon>
        <taxon>Pyrobaculum</taxon>
    </lineage>
</organism>
<dbReference type="KEGG" id="pyr:P186_2820"/>
<gene>
    <name evidence="2" type="ORF">P186_2820</name>
</gene>
<dbReference type="Proteomes" id="UP000005867">
    <property type="component" value="Chromosome"/>
</dbReference>
<feature type="transmembrane region" description="Helical" evidence="1">
    <location>
        <begin position="32"/>
        <end position="49"/>
    </location>
</feature>
<evidence type="ECO:0000313" key="3">
    <source>
        <dbReference type="Proteomes" id="UP000005867"/>
    </source>
</evidence>
<sequence>MYQIISAATGVPYSIGTGKCCRSFTAREGVRSMAVIISSSVVLMLLIKLSA</sequence>
<dbReference type="BioCyc" id="PSP1104324:GJSN-2757-MONOMER"/>
<proteinExistence type="predicted"/>
<keyword evidence="1" id="KW-0472">Membrane</keyword>
<dbReference type="GeneID" id="43500914"/>
<evidence type="ECO:0000313" key="2">
    <source>
        <dbReference type="EMBL" id="AET34196.1"/>
    </source>
</evidence>
<name>G7VF31_9CREN</name>
<accession>G7VF31</accession>
<evidence type="ECO:0000256" key="1">
    <source>
        <dbReference type="SAM" id="Phobius"/>
    </source>
</evidence>
<reference evidence="2 3" key="1">
    <citation type="journal article" date="2012" name="J. Bacteriol.">
        <title>Complete genome sequence of strain 1860, a crenarchaeon of the genus pyrobaculum able to grow with various electron acceptors.</title>
        <authorList>
            <person name="Mardanov A.V."/>
            <person name="Gumerov V.M."/>
            <person name="Slobodkina G.B."/>
            <person name="Beletsky A.V."/>
            <person name="Bonch-Osmolovskaya E.A."/>
            <person name="Ravin N.V."/>
            <person name="Skryabin K.G."/>
        </authorList>
    </citation>
    <scope>NUCLEOTIDE SEQUENCE [LARGE SCALE GENOMIC DNA]</scope>
    <source>
        <strain evidence="2 3">1860</strain>
    </source>
</reference>
<dbReference type="HOGENOM" id="CLU_3094265_0_0_2"/>
<dbReference type="RefSeq" id="WP_014290021.1">
    <property type="nucleotide sequence ID" value="NC_016645.1"/>
</dbReference>